<dbReference type="EMBL" id="BMSV01000003">
    <property type="protein sequence ID" value="GGQ00214.1"/>
    <property type="molecule type" value="Genomic_DNA"/>
</dbReference>
<proteinExistence type="predicted"/>
<keyword evidence="3" id="KW-1185">Reference proteome</keyword>
<sequence>MTPTVSTTVDGMTDPDETYDPTRHPDLLRWLGERQGAHGRWAEQTSHADVLDFTPASLGVLDGLVRETAHSMEEITARRMTPFVQGAIWYVGEVFCRHQAMAWKYIPDIVSGELEPFFGAAGETSALDHPCVGVPDDPESYLYPLNMLRRILLTEDEVGDPVEETLLSIFANPFDEDFDEDDEDDDEELDPVDGRG</sequence>
<feature type="compositionally biased region" description="Acidic residues" evidence="1">
    <location>
        <begin position="174"/>
        <end position="196"/>
    </location>
</feature>
<evidence type="ECO:0000313" key="2">
    <source>
        <dbReference type="EMBL" id="GGQ00214.1"/>
    </source>
</evidence>
<feature type="region of interest" description="Disordered" evidence="1">
    <location>
        <begin position="173"/>
        <end position="196"/>
    </location>
</feature>
<gene>
    <name evidence="2" type="ORF">GCM10010249_18050</name>
</gene>
<accession>A0A918B062</accession>
<evidence type="ECO:0000256" key="1">
    <source>
        <dbReference type="SAM" id="MobiDB-lite"/>
    </source>
</evidence>
<dbReference type="Proteomes" id="UP000654123">
    <property type="component" value="Unassembled WGS sequence"/>
</dbReference>
<reference evidence="2" key="1">
    <citation type="journal article" date="2014" name="Int. J. Syst. Evol. Microbiol.">
        <title>Complete genome sequence of Corynebacterium casei LMG S-19264T (=DSM 44701T), isolated from a smear-ripened cheese.</title>
        <authorList>
            <consortium name="US DOE Joint Genome Institute (JGI-PGF)"/>
            <person name="Walter F."/>
            <person name="Albersmeier A."/>
            <person name="Kalinowski J."/>
            <person name="Ruckert C."/>
        </authorList>
    </citation>
    <scope>NUCLEOTIDE SEQUENCE</scope>
    <source>
        <strain evidence="2">JCM 4335</strain>
    </source>
</reference>
<feature type="compositionally biased region" description="Polar residues" evidence="1">
    <location>
        <begin position="1"/>
        <end position="10"/>
    </location>
</feature>
<protein>
    <submittedName>
        <fullName evidence="2">Uncharacterized protein</fullName>
    </submittedName>
</protein>
<reference evidence="2" key="2">
    <citation type="submission" date="2020-09" db="EMBL/GenBank/DDBJ databases">
        <authorList>
            <person name="Sun Q."/>
            <person name="Ohkuma M."/>
        </authorList>
    </citation>
    <scope>NUCLEOTIDE SEQUENCE</scope>
    <source>
        <strain evidence="2">JCM 4335</strain>
    </source>
</reference>
<feature type="region of interest" description="Disordered" evidence="1">
    <location>
        <begin position="1"/>
        <end position="20"/>
    </location>
</feature>
<comment type="caution">
    <text evidence="2">The sequence shown here is derived from an EMBL/GenBank/DDBJ whole genome shotgun (WGS) entry which is preliminary data.</text>
</comment>
<organism evidence="2 3">
    <name type="scientific">Streptomyces roseolilacinus</name>
    <dbReference type="NCBI Taxonomy" id="66904"/>
    <lineage>
        <taxon>Bacteria</taxon>
        <taxon>Bacillati</taxon>
        <taxon>Actinomycetota</taxon>
        <taxon>Actinomycetes</taxon>
        <taxon>Kitasatosporales</taxon>
        <taxon>Streptomycetaceae</taxon>
        <taxon>Streptomyces</taxon>
    </lineage>
</organism>
<name>A0A918B062_9ACTN</name>
<evidence type="ECO:0000313" key="3">
    <source>
        <dbReference type="Proteomes" id="UP000654123"/>
    </source>
</evidence>
<dbReference type="AlphaFoldDB" id="A0A918B062"/>